<evidence type="ECO:0000256" key="1">
    <source>
        <dbReference type="SAM" id="Phobius"/>
    </source>
</evidence>
<reference evidence="2" key="1">
    <citation type="submission" date="2015-04" db="EMBL/GenBank/DDBJ databases">
        <title>The genome sequence of the plant pathogenic Rhizarian Plasmodiophora brassicae reveals insights in its biotrophic life cycle and the origin of chitin synthesis.</title>
        <authorList>
            <person name="Schwelm A."/>
            <person name="Fogelqvist J."/>
            <person name="Knaust A."/>
            <person name="Julke S."/>
            <person name="Lilja T."/>
            <person name="Dhandapani V."/>
            <person name="Bonilla-Rosso G."/>
            <person name="Karlsson M."/>
            <person name="Shevchenko A."/>
            <person name="Choi S.R."/>
            <person name="Kim H.G."/>
            <person name="Park J.Y."/>
            <person name="Lim Y.P."/>
            <person name="Ludwig-Muller J."/>
            <person name="Dixelius C."/>
        </authorList>
    </citation>
    <scope>NUCLEOTIDE SEQUENCE</scope>
    <source>
        <tissue evidence="2">Potato root galls</tissue>
    </source>
</reference>
<dbReference type="EMBL" id="HACM01011308">
    <property type="protein sequence ID" value="CRZ11750.1"/>
    <property type="molecule type" value="Transcribed_RNA"/>
</dbReference>
<name>A0A0H5RBY8_9EUKA</name>
<keyword evidence="1" id="KW-0472">Membrane</keyword>
<dbReference type="AlphaFoldDB" id="A0A0H5RBY8"/>
<proteinExistence type="predicted"/>
<protein>
    <submittedName>
        <fullName evidence="2">Uncharacterized protein</fullName>
    </submittedName>
</protein>
<keyword evidence="1" id="KW-1133">Transmembrane helix</keyword>
<feature type="transmembrane region" description="Helical" evidence="1">
    <location>
        <begin position="16"/>
        <end position="40"/>
    </location>
</feature>
<keyword evidence="1" id="KW-0812">Transmembrane</keyword>
<accession>A0A0H5RBY8</accession>
<organism evidence="2">
    <name type="scientific">Spongospora subterranea</name>
    <dbReference type="NCBI Taxonomy" id="70186"/>
    <lineage>
        <taxon>Eukaryota</taxon>
        <taxon>Sar</taxon>
        <taxon>Rhizaria</taxon>
        <taxon>Endomyxa</taxon>
        <taxon>Phytomyxea</taxon>
        <taxon>Plasmodiophorida</taxon>
        <taxon>Plasmodiophoridae</taxon>
        <taxon>Spongospora</taxon>
    </lineage>
</organism>
<sequence length="149" mass="16707">MTIMALANIFYNVLHLFAALTVYAMLCAVNSMLIYTVRLVESHQHLWARTRSIFEIVVVSSIYICRAAFTSTASATIEDGHFIHPSPSSTLPQLPASPIFDNNSYNSPEQIKQRRFTSSMKAVQIDDDEWTTPLAANVAGYQAGWSDMW</sequence>
<evidence type="ECO:0000313" key="2">
    <source>
        <dbReference type="EMBL" id="CRZ11750.1"/>
    </source>
</evidence>